<protein>
    <recommendedName>
        <fullName evidence="1">DUF3898 domain-containing protein</fullName>
    </recommendedName>
</protein>
<gene>
    <name evidence="2" type="ORF">BleG1_3296</name>
</gene>
<keyword evidence="3" id="KW-1185">Reference proteome</keyword>
<dbReference type="AlphaFoldDB" id="A0A060M5L1"/>
<dbReference type="eggNOG" id="ENOG502Z81V">
    <property type="taxonomic scope" value="Bacteria"/>
</dbReference>
<evidence type="ECO:0000313" key="3">
    <source>
        <dbReference type="Proteomes" id="UP000027142"/>
    </source>
</evidence>
<dbReference type="RefSeq" id="WP_038483218.1">
    <property type="nucleotide sequence ID" value="NZ_CP003923.1"/>
</dbReference>
<dbReference type="Pfam" id="PF13039">
    <property type="entry name" value="DUF3900"/>
    <property type="match status" value="1"/>
</dbReference>
<dbReference type="KEGG" id="ble:BleG1_3296"/>
<dbReference type="InterPro" id="IPR025006">
    <property type="entry name" value="DUF3900"/>
</dbReference>
<dbReference type="STRING" id="1246626.BleG1_3296"/>
<dbReference type="PATRIC" id="fig|1246626.3.peg.3273"/>
<organism evidence="2 3">
    <name type="scientific">Shouchella lehensis G1</name>
    <dbReference type="NCBI Taxonomy" id="1246626"/>
    <lineage>
        <taxon>Bacteria</taxon>
        <taxon>Bacillati</taxon>
        <taxon>Bacillota</taxon>
        <taxon>Bacilli</taxon>
        <taxon>Bacillales</taxon>
        <taxon>Bacillaceae</taxon>
        <taxon>Shouchella</taxon>
    </lineage>
</organism>
<dbReference type="InterPro" id="IPR025012">
    <property type="entry name" value="DUF3898"/>
</dbReference>
<accession>A0A060M5L1</accession>
<dbReference type="EMBL" id="CP003923">
    <property type="protein sequence ID" value="AIC95843.1"/>
    <property type="molecule type" value="Genomic_DNA"/>
</dbReference>
<sequence length="352" mass="40388">MEFSISYLSFYVIEIDQQKDQRTYSHYQTLDEATFDNSALSQFLEGELKRVVKRKAQSHPNHAQAPTKLGEFVTEGSHPLESNPNYALFQRALHAQTSADFKKESEAFVETYVQTSAVRGGVFLVCQAKPKKYFDDLFLFLLKCDFQDDVAVLSDANTLVKKVERAITTKNMKSIQYPYMIEEGMLEYNKVKIHQSSHARYFEDFLPFVTYGDPMPEVIKSQVQTMVQDHVNETFSSESSERQEMEERLESWSASETRELQEQLNHHQVVEATAAITAHIPDSKTTIKLGEVVVKFPLDAYGDNVHLAKFNDRYVLVVDAEQVTFDKNASPIEFLKPDHLEAVIQRMQDGDE</sequence>
<proteinExistence type="predicted"/>
<name>A0A060M5L1_9BACI</name>
<reference evidence="2 3" key="1">
    <citation type="journal article" date="2014" name="Gene">
        <title>A comparative genomic analysis of the alkalitolerant soil bacterium Bacillus lehensis G1.</title>
        <authorList>
            <person name="Noor Y.M."/>
            <person name="Samsulrizal N.H."/>
            <person name="Jema'on N.A."/>
            <person name="Low K.O."/>
            <person name="Ramli A.N."/>
            <person name="Alias N.I."/>
            <person name="Damis S.I."/>
            <person name="Fuzi S.F."/>
            <person name="Isa M.N."/>
            <person name="Murad A.M."/>
            <person name="Raih M.F."/>
            <person name="Bakar F.D."/>
            <person name="Najimudin N."/>
            <person name="Mahadi N.M."/>
            <person name="Illias R.M."/>
        </authorList>
    </citation>
    <scope>NUCLEOTIDE SEQUENCE [LARGE SCALE GENOMIC DNA]</scope>
    <source>
        <strain evidence="2 3">G1</strain>
    </source>
</reference>
<dbReference type="OrthoDB" id="2974172at2"/>
<evidence type="ECO:0000313" key="2">
    <source>
        <dbReference type="EMBL" id="AIC95843.1"/>
    </source>
</evidence>
<evidence type="ECO:0000259" key="1">
    <source>
        <dbReference type="Pfam" id="PF13037"/>
    </source>
</evidence>
<feature type="domain" description="DUF3898" evidence="1">
    <location>
        <begin position="259"/>
        <end position="347"/>
    </location>
</feature>
<dbReference type="Proteomes" id="UP000027142">
    <property type="component" value="Chromosome"/>
</dbReference>
<dbReference type="HOGENOM" id="CLU_065093_0_0_9"/>
<dbReference type="Pfam" id="PF13037">
    <property type="entry name" value="DUF3898"/>
    <property type="match status" value="1"/>
</dbReference>